<keyword evidence="8 9" id="KW-0472">Membrane</keyword>
<reference evidence="10" key="2">
    <citation type="submission" date="2021-04" db="EMBL/GenBank/DDBJ databases">
        <authorList>
            <person name="Dong X."/>
        </authorList>
    </citation>
    <scope>NUCLEOTIDE SEQUENCE</scope>
    <source>
        <strain evidence="10">ZWT</strain>
    </source>
</reference>
<keyword evidence="3 9" id="KW-1003">Cell membrane</keyword>
<keyword evidence="11" id="KW-1185">Reference proteome</keyword>
<dbReference type="Gene3D" id="1.20.5.3310">
    <property type="match status" value="1"/>
</dbReference>
<comment type="caution">
    <text evidence="10">The sequence shown here is derived from an EMBL/GenBank/DDBJ whole genome shotgun (WGS) entry which is preliminary data.</text>
</comment>
<evidence type="ECO:0000256" key="7">
    <source>
        <dbReference type="ARBA" id="ARBA00023010"/>
    </source>
</evidence>
<feature type="transmembrane region" description="Helical" evidence="9">
    <location>
        <begin position="6"/>
        <end position="23"/>
    </location>
</feature>
<comment type="subunit">
    <text evidence="9">Forms a complex with TatC.</text>
</comment>
<evidence type="ECO:0000256" key="8">
    <source>
        <dbReference type="ARBA" id="ARBA00023136"/>
    </source>
</evidence>
<dbReference type="GO" id="GO:0043953">
    <property type="term" value="P:protein transport by the Tat complex"/>
    <property type="evidence" value="ECO:0007669"/>
    <property type="project" value="UniProtKB-UniRule"/>
</dbReference>
<accession>A0A9J6P4W6</accession>
<reference evidence="10" key="1">
    <citation type="journal article" date="2021" name="mSystems">
        <title>Bacteria and Archaea Synergistically Convert Glycine Betaine to Biogenic Methane in the Formosa Cold Seep of the South China Sea.</title>
        <authorList>
            <person name="Li L."/>
            <person name="Zhang W."/>
            <person name="Zhang S."/>
            <person name="Song L."/>
            <person name="Sun Q."/>
            <person name="Zhang H."/>
            <person name="Xiang H."/>
            <person name="Dong X."/>
        </authorList>
    </citation>
    <scope>NUCLEOTIDE SEQUENCE</scope>
    <source>
        <strain evidence="10">ZWT</strain>
    </source>
</reference>
<gene>
    <name evidence="9" type="primary">tatA</name>
    <name evidence="10" type="ORF">KDK92_18630</name>
</gene>
<evidence type="ECO:0000256" key="5">
    <source>
        <dbReference type="ARBA" id="ARBA00022927"/>
    </source>
</evidence>
<dbReference type="PANTHER" id="PTHR42982:SF1">
    <property type="entry name" value="SEC-INDEPENDENT PROTEIN TRANSLOCASE PROTEIN TATA"/>
    <property type="match status" value="1"/>
</dbReference>
<keyword evidence="5 9" id="KW-0653">Protein transport</keyword>
<organism evidence="10 11">
    <name type="scientific">Oceanirhabdus seepicola</name>
    <dbReference type="NCBI Taxonomy" id="2828781"/>
    <lineage>
        <taxon>Bacteria</taxon>
        <taxon>Bacillati</taxon>
        <taxon>Bacillota</taxon>
        <taxon>Clostridia</taxon>
        <taxon>Eubacteriales</taxon>
        <taxon>Clostridiaceae</taxon>
        <taxon>Oceanirhabdus</taxon>
    </lineage>
</organism>
<evidence type="ECO:0000256" key="1">
    <source>
        <dbReference type="ARBA" id="ARBA00004162"/>
    </source>
</evidence>
<sequence>MFGRLGGTELFIILVVGFLIFGSKKLPEIGKTFGDTIREFKKSSKDDVKEFVKKEESKNANEN</sequence>
<dbReference type="Proteomes" id="UP001056429">
    <property type="component" value="Unassembled WGS sequence"/>
</dbReference>
<keyword evidence="6 9" id="KW-1133">Transmembrane helix</keyword>
<evidence type="ECO:0000313" key="11">
    <source>
        <dbReference type="Proteomes" id="UP001056429"/>
    </source>
</evidence>
<dbReference type="InterPro" id="IPR006312">
    <property type="entry name" value="TatA/E"/>
</dbReference>
<dbReference type="PANTHER" id="PTHR42982">
    <property type="entry name" value="SEC-INDEPENDENT PROTEIN TRANSLOCASE PROTEIN TATA"/>
    <property type="match status" value="1"/>
</dbReference>
<dbReference type="GO" id="GO:0008320">
    <property type="term" value="F:protein transmembrane transporter activity"/>
    <property type="evidence" value="ECO:0007669"/>
    <property type="project" value="UniProtKB-UniRule"/>
</dbReference>
<keyword evidence="2 9" id="KW-0813">Transport</keyword>
<evidence type="ECO:0000256" key="4">
    <source>
        <dbReference type="ARBA" id="ARBA00022692"/>
    </source>
</evidence>
<evidence type="ECO:0000256" key="9">
    <source>
        <dbReference type="HAMAP-Rule" id="MF_00236"/>
    </source>
</evidence>
<dbReference type="RefSeq" id="WP_250860899.1">
    <property type="nucleotide sequence ID" value="NZ_JAGSOJ010000004.1"/>
</dbReference>
<evidence type="ECO:0000256" key="6">
    <source>
        <dbReference type="ARBA" id="ARBA00022989"/>
    </source>
</evidence>
<dbReference type="NCBIfam" id="TIGR01411">
    <property type="entry name" value="tatAE"/>
    <property type="match status" value="1"/>
</dbReference>
<evidence type="ECO:0000313" key="10">
    <source>
        <dbReference type="EMBL" id="MCM1991759.1"/>
    </source>
</evidence>
<protein>
    <recommendedName>
        <fullName evidence="9">Sec-independent protein translocase protein TatA</fullName>
    </recommendedName>
</protein>
<dbReference type="Pfam" id="PF02416">
    <property type="entry name" value="TatA_B_E"/>
    <property type="match status" value="1"/>
</dbReference>
<dbReference type="NCBIfam" id="NF011430">
    <property type="entry name" value="PRK14861.1"/>
    <property type="match status" value="1"/>
</dbReference>
<keyword evidence="7 9" id="KW-0811">Translocation</keyword>
<dbReference type="EMBL" id="JAGSOJ010000004">
    <property type="protein sequence ID" value="MCM1991759.1"/>
    <property type="molecule type" value="Genomic_DNA"/>
</dbReference>
<dbReference type="AlphaFoldDB" id="A0A9J6P4W6"/>
<comment type="subcellular location">
    <subcellularLocation>
        <location evidence="1 9">Cell membrane</location>
        <topology evidence="1 9">Single-pass membrane protein</topology>
    </subcellularLocation>
</comment>
<dbReference type="InterPro" id="IPR003369">
    <property type="entry name" value="TatA/B/E"/>
</dbReference>
<comment type="similarity">
    <text evidence="9">Belongs to the TatA/E family.</text>
</comment>
<evidence type="ECO:0000256" key="3">
    <source>
        <dbReference type="ARBA" id="ARBA00022475"/>
    </source>
</evidence>
<evidence type="ECO:0000256" key="2">
    <source>
        <dbReference type="ARBA" id="ARBA00022448"/>
    </source>
</evidence>
<dbReference type="HAMAP" id="MF_00236">
    <property type="entry name" value="TatA_E"/>
    <property type="match status" value="1"/>
</dbReference>
<keyword evidence="4 9" id="KW-0812">Transmembrane</keyword>
<comment type="function">
    <text evidence="9">Part of the twin-arginine translocation (Tat) system that transports large folded proteins containing a characteristic twin-arginine motif in their signal peptide across membranes. TatA could form the protein-conducting channel of the Tat system.</text>
</comment>
<name>A0A9J6P4W6_9CLOT</name>
<proteinExistence type="inferred from homology"/>
<dbReference type="GO" id="GO:0033281">
    <property type="term" value="C:TAT protein transport complex"/>
    <property type="evidence" value="ECO:0007669"/>
    <property type="project" value="UniProtKB-UniRule"/>
</dbReference>